<evidence type="ECO:0000256" key="2">
    <source>
        <dbReference type="ARBA" id="ARBA00006597"/>
    </source>
</evidence>
<gene>
    <name evidence="12" type="ORF">UFOPK2602_00761</name>
    <name evidence="13" type="ORF">UFOPK2806_01089</name>
    <name evidence="14" type="ORF">UFOPK3417_00031</name>
</gene>
<feature type="domain" description="4Fe-4S Wbl-type" evidence="11">
    <location>
        <begin position="28"/>
        <end position="85"/>
    </location>
</feature>
<organism evidence="12">
    <name type="scientific">freshwater metagenome</name>
    <dbReference type="NCBI Taxonomy" id="449393"/>
    <lineage>
        <taxon>unclassified sequences</taxon>
        <taxon>metagenomes</taxon>
        <taxon>ecological metagenomes</taxon>
    </lineage>
</organism>
<comment type="similarity">
    <text evidence="2">Belongs to the WhiB family.</text>
</comment>
<evidence type="ECO:0000256" key="1">
    <source>
        <dbReference type="ARBA" id="ARBA00001966"/>
    </source>
</evidence>
<keyword evidence="8" id="KW-0238">DNA-binding</keyword>
<evidence type="ECO:0000256" key="5">
    <source>
        <dbReference type="ARBA" id="ARBA00023004"/>
    </source>
</evidence>
<dbReference type="AlphaFoldDB" id="A0A6J6PZF9"/>
<dbReference type="EMBL" id="CAEZYY010000011">
    <property type="protein sequence ID" value="CAB4752294.1"/>
    <property type="molecule type" value="Genomic_DNA"/>
</dbReference>
<dbReference type="InterPro" id="IPR034768">
    <property type="entry name" value="4FE4S_WBL"/>
</dbReference>
<dbReference type="GO" id="GO:0045454">
    <property type="term" value="P:cell redox homeostasis"/>
    <property type="evidence" value="ECO:0007669"/>
    <property type="project" value="TreeGrafter"/>
</dbReference>
<evidence type="ECO:0000313" key="13">
    <source>
        <dbReference type="EMBL" id="CAB4752294.1"/>
    </source>
</evidence>
<keyword evidence="3" id="KW-0004">4Fe-4S</keyword>
<evidence type="ECO:0000256" key="8">
    <source>
        <dbReference type="ARBA" id="ARBA00023125"/>
    </source>
</evidence>
<dbReference type="HAMAP" id="MF_01479">
    <property type="entry name" value="WhiB"/>
    <property type="match status" value="1"/>
</dbReference>
<dbReference type="PANTHER" id="PTHR38839">
    <property type="entry name" value="TRANSCRIPTIONAL REGULATOR WHID-RELATED"/>
    <property type="match status" value="1"/>
</dbReference>
<dbReference type="GO" id="GO:0046872">
    <property type="term" value="F:metal ion binding"/>
    <property type="evidence" value="ECO:0007669"/>
    <property type="project" value="UniProtKB-KW"/>
</dbReference>
<keyword evidence="10" id="KW-0804">Transcription</keyword>
<dbReference type="GO" id="GO:0045892">
    <property type="term" value="P:negative regulation of DNA-templated transcription"/>
    <property type="evidence" value="ECO:0007669"/>
    <property type="project" value="TreeGrafter"/>
</dbReference>
<dbReference type="GO" id="GO:0047134">
    <property type="term" value="F:protein-disulfide reductase [NAD(P)H] activity"/>
    <property type="evidence" value="ECO:0007669"/>
    <property type="project" value="TreeGrafter"/>
</dbReference>
<evidence type="ECO:0000256" key="10">
    <source>
        <dbReference type="ARBA" id="ARBA00023163"/>
    </source>
</evidence>
<dbReference type="GO" id="GO:0051539">
    <property type="term" value="F:4 iron, 4 sulfur cluster binding"/>
    <property type="evidence" value="ECO:0007669"/>
    <property type="project" value="UniProtKB-KW"/>
</dbReference>
<keyword evidence="6" id="KW-0411">Iron-sulfur</keyword>
<keyword evidence="9" id="KW-1015">Disulfide bond</keyword>
<evidence type="ECO:0000313" key="12">
    <source>
        <dbReference type="EMBL" id="CAB4704199.1"/>
    </source>
</evidence>
<dbReference type="PROSITE" id="PS51674">
    <property type="entry name" value="4FE4S_WBL"/>
    <property type="match status" value="1"/>
</dbReference>
<dbReference type="EMBL" id="CAFBLR010000001">
    <property type="protein sequence ID" value="CAB4857475.1"/>
    <property type="molecule type" value="Genomic_DNA"/>
</dbReference>
<evidence type="ECO:0000259" key="11">
    <source>
        <dbReference type="PROSITE" id="PS51674"/>
    </source>
</evidence>
<dbReference type="Pfam" id="PF02467">
    <property type="entry name" value="Whib"/>
    <property type="match status" value="1"/>
</dbReference>
<dbReference type="InterPro" id="IPR003482">
    <property type="entry name" value="Whib"/>
</dbReference>
<dbReference type="EMBL" id="CAEZXX010000040">
    <property type="protein sequence ID" value="CAB4704199.1"/>
    <property type="molecule type" value="Genomic_DNA"/>
</dbReference>
<protein>
    <submittedName>
        <fullName evidence="12">Unannotated protein</fullName>
    </submittedName>
</protein>
<reference evidence="12" key="1">
    <citation type="submission" date="2020-05" db="EMBL/GenBank/DDBJ databases">
        <authorList>
            <person name="Chiriac C."/>
            <person name="Salcher M."/>
            <person name="Ghai R."/>
            <person name="Kavagutti S V."/>
        </authorList>
    </citation>
    <scope>NUCLEOTIDE SEQUENCE</scope>
</reference>
<keyword evidence="7" id="KW-0805">Transcription regulation</keyword>
<name>A0A6J6PZF9_9ZZZZ</name>
<keyword evidence="5" id="KW-0408">Iron</keyword>
<proteinExistence type="inferred from homology"/>
<comment type="cofactor">
    <cofactor evidence="1">
        <name>[4Fe-4S] cluster</name>
        <dbReference type="ChEBI" id="CHEBI:49883"/>
    </cofactor>
</comment>
<accession>A0A6J6PZF9</accession>
<evidence type="ECO:0000313" key="14">
    <source>
        <dbReference type="EMBL" id="CAB4857475.1"/>
    </source>
</evidence>
<evidence type="ECO:0000256" key="3">
    <source>
        <dbReference type="ARBA" id="ARBA00022485"/>
    </source>
</evidence>
<evidence type="ECO:0000256" key="6">
    <source>
        <dbReference type="ARBA" id="ARBA00023014"/>
    </source>
</evidence>
<keyword evidence="4" id="KW-0479">Metal-binding</keyword>
<dbReference type="GO" id="GO:0003677">
    <property type="term" value="F:DNA binding"/>
    <property type="evidence" value="ECO:0007669"/>
    <property type="project" value="UniProtKB-KW"/>
</dbReference>
<evidence type="ECO:0000256" key="4">
    <source>
        <dbReference type="ARBA" id="ARBA00022723"/>
    </source>
</evidence>
<evidence type="ECO:0000256" key="7">
    <source>
        <dbReference type="ARBA" id="ARBA00023015"/>
    </source>
</evidence>
<evidence type="ECO:0000256" key="9">
    <source>
        <dbReference type="ARBA" id="ARBA00023157"/>
    </source>
</evidence>
<sequence length="94" mass="10094">MSALGLTGARFGVTITAVQGVHWRGLGACRGLDAAVFYPETDEDADVAKGVCSGCDVRRACLTFALQSREKQGVWGGCTERERRRLVRQGHSAP</sequence>